<dbReference type="EMBL" id="UFWD01000002">
    <property type="protein sequence ID" value="SUY82705.1"/>
    <property type="molecule type" value="Genomic_DNA"/>
</dbReference>
<reference evidence="2" key="1">
    <citation type="submission" date="2018-06" db="EMBL/GenBank/DDBJ databases">
        <authorList>
            <consortium name="Pathogen Informatics"/>
            <person name="Doyle S."/>
        </authorList>
    </citation>
    <scope>NUCLEOTIDE SEQUENCE</scope>
    <source>
        <strain evidence="2">NCTC13307</strain>
    </source>
</reference>
<evidence type="ECO:0000256" key="1">
    <source>
        <dbReference type="ARBA" id="ARBA00006479"/>
    </source>
</evidence>
<accession>A0A381KLD3</accession>
<gene>
    <name evidence="2" type="primary">xylR_3</name>
    <name evidence="2" type="ORF">NCTC13307_03811</name>
</gene>
<dbReference type="SUPFAM" id="SSF53067">
    <property type="entry name" value="Actin-like ATPase domain"/>
    <property type="match status" value="1"/>
</dbReference>
<dbReference type="PANTHER" id="PTHR18964">
    <property type="entry name" value="ROK (REPRESSOR, ORF, KINASE) FAMILY"/>
    <property type="match status" value="1"/>
</dbReference>
<dbReference type="AlphaFoldDB" id="A0A381KLD3"/>
<dbReference type="GO" id="GO:0004340">
    <property type="term" value="F:glucokinase activity"/>
    <property type="evidence" value="ECO:0007669"/>
    <property type="project" value="UniProtKB-EC"/>
</dbReference>
<dbReference type="InterPro" id="IPR000600">
    <property type="entry name" value="ROK"/>
</dbReference>
<dbReference type="Gene3D" id="3.30.420.40">
    <property type="match status" value="2"/>
</dbReference>
<protein>
    <submittedName>
        <fullName evidence="2">Xylose repressor</fullName>
        <ecNumber evidence="2">2.7.1.2</ecNumber>
    </submittedName>
</protein>
<keyword evidence="2" id="KW-0808">Transferase</keyword>
<dbReference type="InterPro" id="IPR043129">
    <property type="entry name" value="ATPase_NBD"/>
</dbReference>
<proteinExistence type="inferred from homology"/>
<dbReference type="Pfam" id="PF00480">
    <property type="entry name" value="ROK"/>
    <property type="match status" value="1"/>
</dbReference>
<sequence>MSGEIGHTIIMPNGKLCPCGNRGCLEQYCSEKKVFEQLSSLENIPKIDSDIVKQLYYEDNQNAKKVIHEFCSYLTIAINNAITTYAPEIIYLNSQIISDIPEILQITKDMLVSSFNKGINIEISSLGSEASLYGGSAVNIKSFLNIQNLTLINEI</sequence>
<comment type="similarity">
    <text evidence="1">Belongs to the ROK (NagC/XylR) family.</text>
</comment>
<dbReference type="PANTHER" id="PTHR18964:SF149">
    <property type="entry name" value="BIFUNCTIONAL UDP-N-ACETYLGLUCOSAMINE 2-EPIMERASE_N-ACETYLMANNOSAMINE KINASE"/>
    <property type="match status" value="1"/>
</dbReference>
<evidence type="ECO:0000313" key="2">
    <source>
        <dbReference type="EMBL" id="SUY82705.1"/>
    </source>
</evidence>
<organism evidence="2">
    <name type="scientific">Clostridioides difficile</name>
    <name type="common">Peptoclostridium difficile</name>
    <dbReference type="NCBI Taxonomy" id="1496"/>
    <lineage>
        <taxon>Bacteria</taxon>
        <taxon>Bacillati</taxon>
        <taxon>Bacillota</taxon>
        <taxon>Clostridia</taxon>
        <taxon>Peptostreptococcales</taxon>
        <taxon>Peptostreptococcaceae</taxon>
        <taxon>Clostridioides</taxon>
    </lineage>
</organism>
<dbReference type="EC" id="2.7.1.2" evidence="2"/>
<name>A0A381KLD3_CLODI</name>